<evidence type="ECO:0000313" key="3">
    <source>
        <dbReference type="Proteomes" id="UP000275078"/>
    </source>
</evidence>
<dbReference type="Proteomes" id="UP000275078">
    <property type="component" value="Unassembled WGS sequence"/>
</dbReference>
<organism evidence="2 3">
    <name type="scientific">Ascobolus immersus RN42</name>
    <dbReference type="NCBI Taxonomy" id="1160509"/>
    <lineage>
        <taxon>Eukaryota</taxon>
        <taxon>Fungi</taxon>
        <taxon>Dikarya</taxon>
        <taxon>Ascomycota</taxon>
        <taxon>Pezizomycotina</taxon>
        <taxon>Pezizomycetes</taxon>
        <taxon>Pezizales</taxon>
        <taxon>Ascobolaceae</taxon>
        <taxon>Ascobolus</taxon>
    </lineage>
</organism>
<dbReference type="EMBL" id="ML119834">
    <property type="protein sequence ID" value="RPA73093.1"/>
    <property type="molecule type" value="Genomic_DNA"/>
</dbReference>
<proteinExistence type="predicted"/>
<protein>
    <submittedName>
        <fullName evidence="2">Uncharacterized protein</fullName>
    </submittedName>
</protein>
<keyword evidence="1" id="KW-1133">Transmembrane helix</keyword>
<evidence type="ECO:0000256" key="1">
    <source>
        <dbReference type="SAM" id="Phobius"/>
    </source>
</evidence>
<evidence type="ECO:0000313" key="2">
    <source>
        <dbReference type="EMBL" id="RPA73093.1"/>
    </source>
</evidence>
<dbReference type="AlphaFoldDB" id="A0A3N4HG67"/>
<accession>A0A3N4HG67</accession>
<sequence>MFRRTLLRNRNPLLTHHLPLYSPQMRRISNGKCNAAKFWRNSDEYLWWVVSGAFMGWNFFCLHHGYPAWVSRTGGRARAWVIGAGRKALGGSEERVDDGNGKMV</sequence>
<keyword evidence="1" id="KW-0812">Transmembrane</keyword>
<reference evidence="2 3" key="1">
    <citation type="journal article" date="2018" name="Nat. Ecol. Evol.">
        <title>Pezizomycetes genomes reveal the molecular basis of ectomycorrhizal truffle lifestyle.</title>
        <authorList>
            <person name="Murat C."/>
            <person name="Payen T."/>
            <person name="Noel B."/>
            <person name="Kuo A."/>
            <person name="Morin E."/>
            <person name="Chen J."/>
            <person name="Kohler A."/>
            <person name="Krizsan K."/>
            <person name="Balestrini R."/>
            <person name="Da Silva C."/>
            <person name="Montanini B."/>
            <person name="Hainaut M."/>
            <person name="Levati E."/>
            <person name="Barry K.W."/>
            <person name="Belfiori B."/>
            <person name="Cichocki N."/>
            <person name="Clum A."/>
            <person name="Dockter R.B."/>
            <person name="Fauchery L."/>
            <person name="Guy J."/>
            <person name="Iotti M."/>
            <person name="Le Tacon F."/>
            <person name="Lindquist E.A."/>
            <person name="Lipzen A."/>
            <person name="Malagnac F."/>
            <person name="Mello A."/>
            <person name="Molinier V."/>
            <person name="Miyauchi S."/>
            <person name="Poulain J."/>
            <person name="Riccioni C."/>
            <person name="Rubini A."/>
            <person name="Sitrit Y."/>
            <person name="Splivallo R."/>
            <person name="Traeger S."/>
            <person name="Wang M."/>
            <person name="Zifcakova L."/>
            <person name="Wipf D."/>
            <person name="Zambonelli A."/>
            <person name="Paolocci F."/>
            <person name="Nowrousian M."/>
            <person name="Ottonello S."/>
            <person name="Baldrian P."/>
            <person name="Spatafora J.W."/>
            <person name="Henrissat B."/>
            <person name="Nagy L.G."/>
            <person name="Aury J.M."/>
            <person name="Wincker P."/>
            <person name="Grigoriev I.V."/>
            <person name="Bonfante P."/>
            <person name="Martin F.M."/>
        </authorList>
    </citation>
    <scope>NUCLEOTIDE SEQUENCE [LARGE SCALE GENOMIC DNA]</scope>
    <source>
        <strain evidence="2 3">RN42</strain>
    </source>
</reference>
<keyword evidence="1" id="KW-0472">Membrane</keyword>
<keyword evidence="3" id="KW-1185">Reference proteome</keyword>
<name>A0A3N4HG67_ASCIM</name>
<feature type="transmembrane region" description="Helical" evidence="1">
    <location>
        <begin position="45"/>
        <end position="66"/>
    </location>
</feature>
<gene>
    <name evidence="2" type="ORF">BJ508DRAFT_334432</name>
</gene>